<sequence>MNRVPALAAGSGAEFARRAVGIVTDRVVEARDGRIHSLTAHPDDRFDVVMFFAGTAAQLYQVRHWLGPLTELDRHLRVAILFRDARNARAIAGETSLPVRMSRRSDACNRWIDGSGARLVLYANHNTDNFQTLRLRRPAHAHVNHGESEKIAMVSNQLKAYDRTFVAGPASRERILHTLVDFDPARIVEIGRPQIDVPPGPRHLPASDRTTVLYAPTWEGDTAAMAYGSVADHGVAIATAVLASPRHRLLYRPHPQTGTRSRRTAAADQRIRELTRRAAAADPAVGHVVDDGPEWGWQWAEADVCVCDVSAVVFDWLATGKPLLLTPPDDTATEVGATTDRLPRLADGEEERVLDRLSDPTDAELVALLVAHHFGDTSPGASMGRFVDACRRTVTDRRRALGEDDGMHPA</sequence>
<organism evidence="1 2">
    <name type="scientific">Nostocoides japonicum T1-X7</name>
    <dbReference type="NCBI Taxonomy" id="1194083"/>
    <lineage>
        <taxon>Bacteria</taxon>
        <taxon>Bacillati</taxon>
        <taxon>Actinomycetota</taxon>
        <taxon>Actinomycetes</taxon>
        <taxon>Micrococcales</taxon>
        <taxon>Intrasporangiaceae</taxon>
        <taxon>Nostocoides</taxon>
    </lineage>
</organism>
<comment type="caution">
    <text evidence="1">The sequence shown here is derived from an EMBL/GenBank/DDBJ whole genome shotgun (WGS) entry which is preliminary data.</text>
</comment>
<accession>A0A077M5V0</accession>
<protein>
    <submittedName>
        <fullName evidence="1">Putative membrane protein</fullName>
    </submittedName>
</protein>
<dbReference type="SUPFAM" id="SSF53756">
    <property type="entry name" value="UDP-Glycosyltransferase/glycogen phosphorylase"/>
    <property type="match status" value="1"/>
</dbReference>
<gene>
    <name evidence="1" type="ORF">BN12_480002</name>
</gene>
<dbReference type="Gene3D" id="3.40.50.12580">
    <property type="match status" value="1"/>
</dbReference>
<dbReference type="InterPro" id="IPR007554">
    <property type="entry name" value="Glycerophosphate_synth"/>
</dbReference>
<dbReference type="STRING" id="1194083.BN12_480002"/>
<evidence type="ECO:0000313" key="2">
    <source>
        <dbReference type="Proteomes" id="UP000035721"/>
    </source>
</evidence>
<dbReference type="InterPro" id="IPR043148">
    <property type="entry name" value="TagF_C"/>
</dbReference>
<name>A0A077M5V0_9MICO</name>
<dbReference type="EMBL" id="CAJB01000379">
    <property type="protein sequence ID" value="CCH79549.1"/>
    <property type="molecule type" value="Genomic_DNA"/>
</dbReference>
<dbReference type="RefSeq" id="WP_157635405.1">
    <property type="nucleotide sequence ID" value="NZ_HF570958.1"/>
</dbReference>
<evidence type="ECO:0000313" key="1">
    <source>
        <dbReference type="EMBL" id="CCH79549.1"/>
    </source>
</evidence>
<reference evidence="1 2" key="1">
    <citation type="journal article" date="2013" name="ISME J.">
        <title>A metabolic model for members of the genus Tetrasphaera involved in enhanced biological phosphorus removal.</title>
        <authorList>
            <person name="Kristiansen R."/>
            <person name="Nguyen H.T.T."/>
            <person name="Saunders A.M."/>
            <person name="Nielsen J.L."/>
            <person name="Wimmer R."/>
            <person name="Le V.Q."/>
            <person name="McIlroy S.J."/>
            <person name="Petrovski S."/>
            <person name="Seviour R.J."/>
            <person name="Calteau A."/>
            <person name="Nielsen K.L."/>
            <person name="Nielsen P.H."/>
        </authorList>
    </citation>
    <scope>NUCLEOTIDE SEQUENCE [LARGE SCALE GENOMIC DNA]</scope>
    <source>
        <strain evidence="1 2">T1-X7</strain>
    </source>
</reference>
<dbReference type="GO" id="GO:0047355">
    <property type="term" value="F:CDP-glycerol glycerophosphotransferase activity"/>
    <property type="evidence" value="ECO:0007669"/>
    <property type="project" value="InterPro"/>
</dbReference>
<dbReference type="GO" id="GO:0016020">
    <property type="term" value="C:membrane"/>
    <property type="evidence" value="ECO:0007669"/>
    <property type="project" value="InterPro"/>
</dbReference>
<dbReference type="AlphaFoldDB" id="A0A077M5V0"/>
<dbReference type="OrthoDB" id="7806295at2"/>
<keyword evidence="2" id="KW-1185">Reference proteome</keyword>
<dbReference type="Pfam" id="PF04464">
    <property type="entry name" value="Glyphos_transf"/>
    <property type="match status" value="1"/>
</dbReference>
<dbReference type="Proteomes" id="UP000035721">
    <property type="component" value="Unassembled WGS sequence"/>
</dbReference>
<proteinExistence type="predicted"/>